<protein>
    <submittedName>
        <fullName evidence="8">16S rRNA (Cytosine(967)-C(5))-methyltransferase RsmB</fullName>
    </submittedName>
</protein>
<dbReference type="Pfam" id="PF01189">
    <property type="entry name" value="Methyltr_RsmB-F"/>
    <property type="match status" value="1"/>
</dbReference>
<reference evidence="8 9" key="1">
    <citation type="submission" date="2018-10" db="EMBL/GenBank/DDBJ databases">
        <title>Draft genome of Cortibacter populi DSM10536.</title>
        <authorList>
            <person name="Bernier A.-M."/>
            <person name="Bernard K."/>
        </authorList>
    </citation>
    <scope>NUCLEOTIDE SEQUENCE [LARGE SCALE GENOMIC DNA]</scope>
    <source>
        <strain evidence="8 9">DSM 105136</strain>
    </source>
</reference>
<keyword evidence="2 5" id="KW-0808">Transferase</keyword>
<dbReference type="Gene3D" id="1.10.287.730">
    <property type="entry name" value="Helix hairpin bin"/>
    <property type="match status" value="1"/>
</dbReference>
<dbReference type="EMBL" id="RDQO01000010">
    <property type="protein sequence ID" value="RMX01944.1"/>
    <property type="molecule type" value="Genomic_DNA"/>
</dbReference>
<evidence type="ECO:0000313" key="9">
    <source>
        <dbReference type="Proteomes" id="UP000278006"/>
    </source>
</evidence>
<evidence type="ECO:0000256" key="6">
    <source>
        <dbReference type="SAM" id="MobiDB-lite"/>
    </source>
</evidence>
<dbReference type="AlphaFoldDB" id="A0A3M6QFR6"/>
<feature type="domain" description="SAM-dependent MTase RsmB/NOP-type" evidence="7">
    <location>
        <begin position="184"/>
        <end position="479"/>
    </location>
</feature>
<dbReference type="InterPro" id="IPR004573">
    <property type="entry name" value="rRNA_ssu_MeTfrase_B"/>
</dbReference>
<dbReference type="Pfam" id="PF22458">
    <property type="entry name" value="RsmF-B_ferredox"/>
    <property type="match status" value="1"/>
</dbReference>
<dbReference type="Gene3D" id="1.10.940.10">
    <property type="entry name" value="NusB-like"/>
    <property type="match status" value="1"/>
</dbReference>
<gene>
    <name evidence="8" type="primary">rsmB</name>
    <name evidence="8" type="ORF">D8I35_18730</name>
</gene>
<evidence type="ECO:0000256" key="5">
    <source>
        <dbReference type="PROSITE-ProRule" id="PRU01023"/>
    </source>
</evidence>
<dbReference type="NCBIfam" id="NF008149">
    <property type="entry name" value="PRK10901.1"/>
    <property type="match status" value="1"/>
</dbReference>
<proteinExistence type="inferred from homology"/>
<dbReference type="Gene3D" id="3.30.70.1170">
    <property type="entry name" value="Sun protein, domain 3"/>
    <property type="match status" value="1"/>
</dbReference>
<dbReference type="InterPro" id="IPR023267">
    <property type="entry name" value="RCMT"/>
</dbReference>
<feature type="region of interest" description="Disordered" evidence="6">
    <location>
        <begin position="1"/>
        <end position="23"/>
    </location>
</feature>
<keyword evidence="1 5" id="KW-0489">Methyltransferase</keyword>
<sequence>MTTHQAHPSQRPRPSSGAPDSKASPALWQQLDLAARGLQAVRAGQSARALVQSWPEALRPGAQALLYHTLRHTGTAASLQQQLVARRPQPQVEALLCVALSLLLDDGEPSYAPFTVVDQAVEALRRRRKFSAQAGFVNACLRRFLRERDALLAAAENEPQARWNHPLWWIERLRQDYPDQWRAILAANNQRAPLTLRVNQSRCSRADYLQLLAQRGVAAQPIGAAGVVLGEAMDVRRLPGYADGWFSVQDAGAQLAAPMLLQDAVGAPTDAPLLVLDACAAPGGKTAHLLELAAIRGLPIELLAMDVDATRCERITQNLTRLQLPPSRVVAADASRPQQWCDHLLQGRQLDLLLLDAPCSAAGIVRRHPDIRWLRRASDIEALAAVQQSLLSVLWPLLKPGGRLLYCTCSVFHTEGEDQVRRFLARQDDAQLLAPALQLLPTLAVHHDTVLPAPTPASAAQMPQMHNHDGFFYALLGKRTVA</sequence>
<accession>A0A3M6QFR6</accession>
<evidence type="ECO:0000313" key="8">
    <source>
        <dbReference type="EMBL" id="RMX01944.1"/>
    </source>
</evidence>
<dbReference type="Gene3D" id="3.40.50.150">
    <property type="entry name" value="Vaccinia Virus protein VP39"/>
    <property type="match status" value="1"/>
</dbReference>
<dbReference type="InterPro" id="IPR001678">
    <property type="entry name" value="MeTrfase_RsmB-F_NOP2_dom"/>
</dbReference>
<dbReference type="PANTHER" id="PTHR22807">
    <property type="entry name" value="NOP2 YEAST -RELATED NOL1/NOP2/FMU SUN DOMAIN-CONTAINING"/>
    <property type="match status" value="1"/>
</dbReference>
<feature type="binding site" evidence="5">
    <location>
        <position position="306"/>
    </location>
    <ligand>
        <name>S-adenosyl-L-methionine</name>
        <dbReference type="ChEBI" id="CHEBI:59789"/>
    </ligand>
</feature>
<dbReference type="InterPro" id="IPR049560">
    <property type="entry name" value="MeTrfase_RsmB-F_NOP2_cat"/>
</dbReference>
<feature type="active site" description="Nucleophile" evidence="5">
    <location>
        <position position="409"/>
    </location>
</feature>
<dbReference type="InterPro" id="IPR054728">
    <property type="entry name" value="RsmB-like_ferredoxin"/>
</dbReference>
<feature type="binding site" evidence="5">
    <location>
        <position position="333"/>
    </location>
    <ligand>
        <name>S-adenosyl-L-methionine</name>
        <dbReference type="ChEBI" id="CHEBI:59789"/>
    </ligand>
</feature>
<dbReference type="OrthoDB" id="9810297at2"/>
<dbReference type="InterPro" id="IPR029063">
    <property type="entry name" value="SAM-dependent_MTases_sf"/>
</dbReference>
<comment type="similarity">
    <text evidence="5">Belongs to the class I-like SAM-binding methyltransferase superfamily. RsmB/NOP family.</text>
</comment>
<evidence type="ECO:0000256" key="4">
    <source>
        <dbReference type="ARBA" id="ARBA00022884"/>
    </source>
</evidence>
<dbReference type="SUPFAM" id="SSF53335">
    <property type="entry name" value="S-adenosyl-L-methionine-dependent methyltransferases"/>
    <property type="match status" value="1"/>
</dbReference>
<dbReference type="RefSeq" id="WP_122232004.1">
    <property type="nucleotide sequence ID" value="NZ_RDQO01000010.1"/>
</dbReference>
<evidence type="ECO:0000256" key="2">
    <source>
        <dbReference type="ARBA" id="ARBA00022679"/>
    </source>
</evidence>
<dbReference type="PRINTS" id="PR02008">
    <property type="entry name" value="RCMTFAMILY"/>
</dbReference>
<dbReference type="GO" id="GO:0008649">
    <property type="term" value="F:rRNA methyltransferase activity"/>
    <property type="evidence" value="ECO:0007669"/>
    <property type="project" value="InterPro"/>
</dbReference>
<dbReference type="SUPFAM" id="SSF48013">
    <property type="entry name" value="NusB-like"/>
    <property type="match status" value="1"/>
</dbReference>
<comment type="caution">
    <text evidence="8">The sequence shown here is derived from an EMBL/GenBank/DDBJ whole genome shotgun (WGS) entry which is preliminary data.</text>
</comment>
<evidence type="ECO:0000256" key="1">
    <source>
        <dbReference type="ARBA" id="ARBA00022603"/>
    </source>
</evidence>
<dbReference type="PANTHER" id="PTHR22807:SF61">
    <property type="entry name" value="NOL1_NOP2_SUN FAMILY PROTEIN _ ANTITERMINATION NUSB DOMAIN-CONTAINING PROTEIN"/>
    <property type="match status" value="1"/>
</dbReference>
<keyword evidence="9" id="KW-1185">Reference proteome</keyword>
<dbReference type="GO" id="GO:0003723">
    <property type="term" value="F:RNA binding"/>
    <property type="evidence" value="ECO:0007669"/>
    <property type="project" value="UniProtKB-UniRule"/>
</dbReference>
<name>A0A3M6QFR6_9BURK</name>
<evidence type="ECO:0000259" key="7">
    <source>
        <dbReference type="PROSITE" id="PS51686"/>
    </source>
</evidence>
<dbReference type="NCBIfam" id="TIGR00563">
    <property type="entry name" value="rsmB"/>
    <property type="match status" value="1"/>
</dbReference>
<keyword evidence="4 5" id="KW-0694">RNA-binding</keyword>
<dbReference type="PROSITE" id="PS51686">
    <property type="entry name" value="SAM_MT_RSMB_NOP"/>
    <property type="match status" value="1"/>
</dbReference>
<feature type="binding site" evidence="5">
    <location>
        <position position="356"/>
    </location>
    <ligand>
        <name>S-adenosyl-L-methionine</name>
        <dbReference type="ChEBI" id="CHEBI:59789"/>
    </ligand>
</feature>
<dbReference type="CDD" id="cd02440">
    <property type="entry name" value="AdoMet_MTases"/>
    <property type="match status" value="1"/>
</dbReference>
<dbReference type="InterPro" id="IPR035926">
    <property type="entry name" value="NusB-like_sf"/>
</dbReference>
<keyword evidence="3 5" id="KW-0949">S-adenosyl-L-methionine</keyword>
<organism evidence="8 9">
    <name type="scientific">Corticibacter populi</name>
    <dbReference type="NCBI Taxonomy" id="1550736"/>
    <lineage>
        <taxon>Bacteria</taxon>
        <taxon>Pseudomonadati</taxon>
        <taxon>Pseudomonadota</taxon>
        <taxon>Betaproteobacteria</taxon>
        <taxon>Burkholderiales</taxon>
        <taxon>Comamonadaceae</taxon>
        <taxon>Corticibacter</taxon>
    </lineage>
</organism>
<dbReference type="Proteomes" id="UP000278006">
    <property type="component" value="Unassembled WGS sequence"/>
</dbReference>
<feature type="binding site" evidence="5">
    <location>
        <begin position="279"/>
        <end position="285"/>
    </location>
    <ligand>
        <name>S-adenosyl-L-methionine</name>
        <dbReference type="ChEBI" id="CHEBI:59789"/>
    </ligand>
</feature>
<evidence type="ECO:0000256" key="3">
    <source>
        <dbReference type="ARBA" id="ARBA00022691"/>
    </source>
</evidence>